<dbReference type="InterPro" id="IPR036249">
    <property type="entry name" value="Thioredoxin-like_sf"/>
</dbReference>
<evidence type="ECO:0000313" key="2">
    <source>
        <dbReference type="Proteomes" id="UP001314903"/>
    </source>
</evidence>
<dbReference type="Proteomes" id="UP001314903">
    <property type="component" value="Unassembled WGS sequence"/>
</dbReference>
<protein>
    <recommendedName>
        <fullName evidence="3">Thioredoxin</fullName>
    </recommendedName>
</protein>
<keyword evidence="2" id="KW-1185">Reference proteome</keyword>
<dbReference type="CDD" id="cd01659">
    <property type="entry name" value="TRX_superfamily"/>
    <property type="match status" value="1"/>
</dbReference>
<dbReference type="EMBL" id="JAGGLI010000042">
    <property type="protein sequence ID" value="MBP2028831.1"/>
    <property type="molecule type" value="Genomic_DNA"/>
</dbReference>
<dbReference type="SUPFAM" id="SSF52833">
    <property type="entry name" value="Thioredoxin-like"/>
    <property type="match status" value="1"/>
</dbReference>
<organism evidence="1 2">
    <name type="scientific">Acetoanaerobium pronyense</name>
    <dbReference type="NCBI Taxonomy" id="1482736"/>
    <lineage>
        <taxon>Bacteria</taxon>
        <taxon>Bacillati</taxon>
        <taxon>Bacillota</taxon>
        <taxon>Clostridia</taxon>
        <taxon>Peptostreptococcales</taxon>
        <taxon>Filifactoraceae</taxon>
        <taxon>Acetoanaerobium</taxon>
    </lineage>
</organism>
<comment type="caution">
    <text evidence="1">The sequence shown here is derived from an EMBL/GenBank/DDBJ whole genome shotgun (WGS) entry which is preliminary data.</text>
</comment>
<dbReference type="Pfam" id="PF14595">
    <property type="entry name" value="Thioredoxin_9"/>
    <property type="match status" value="1"/>
</dbReference>
<dbReference type="Gene3D" id="3.40.30.10">
    <property type="entry name" value="Glutaredoxin"/>
    <property type="match status" value="1"/>
</dbReference>
<evidence type="ECO:0000313" key="1">
    <source>
        <dbReference type="EMBL" id="MBP2028831.1"/>
    </source>
</evidence>
<evidence type="ECO:0008006" key="3">
    <source>
        <dbReference type="Google" id="ProtNLM"/>
    </source>
</evidence>
<name>A0ABS4KNX1_9FIRM</name>
<proteinExistence type="predicted"/>
<accession>A0ABS4KNX1</accession>
<dbReference type="RefSeq" id="WP_209661891.1">
    <property type="nucleotide sequence ID" value="NZ_JAGGLI010000042.1"/>
</dbReference>
<sequence>MNFRELYEKGLDYKDFLKTLDIEDKEIMERYLKLVVETLDENLKEKIKSIYKDIKILVFAEGWCPDCQINMPPIFHITNINPKIKMKILKRDTNEEYLEPYFINGKPKIPTILVLDSTYREIDNIIERPRYVKELLGSQKESESIIAKRKYKKGEFLSEIIKDIIAIIK</sequence>
<gene>
    <name evidence="1" type="ORF">J2Z35_002668</name>
</gene>
<reference evidence="1 2" key="1">
    <citation type="submission" date="2021-03" db="EMBL/GenBank/DDBJ databases">
        <title>Genomic Encyclopedia of Type Strains, Phase IV (KMG-IV): sequencing the most valuable type-strain genomes for metagenomic binning, comparative biology and taxonomic classification.</title>
        <authorList>
            <person name="Goeker M."/>
        </authorList>
    </citation>
    <scope>NUCLEOTIDE SEQUENCE [LARGE SCALE GENOMIC DNA]</scope>
    <source>
        <strain evidence="1 2">DSM 27512</strain>
    </source>
</reference>